<name>A0A7W4ZZP5_9ACTN</name>
<evidence type="ECO:0000313" key="2">
    <source>
        <dbReference type="Proteomes" id="UP000572907"/>
    </source>
</evidence>
<comment type="caution">
    <text evidence="1">The sequence shown here is derived from an EMBL/GenBank/DDBJ whole genome shotgun (WGS) entry which is preliminary data.</text>
</comment>
<gene>
    <name evidence="1" type="ORF">FHS41_008307</name>
</gene>
<evidence type="ECO:0000313" key="1">
    <source>
        <dbReference type="EMBL" id="MBB3081749.1"/>
    </source>
</evidence>
<dbReference type="AlphaFoldDB" id="A0A7W4ZZP5"/>
<proteinExistence type="predicted"/>
<dbReference type="Proteomes" id="UP000572907">
    <property type="component" value="Unassembled WGS sequence"/>
</dbReference>
<dbReference type="EMBL" id="JACHXE010000016">
    <property type="protein sequence ID" value="MBB3081749.1"/>
    <property type="molecule type" value="Genomic_DNA"/>
</dbReference>
<keyword evidence="2" id="KW-1185">Reference proteome</keyword>
<accession>A0A7W4ZZP5</accession>
<protein>
    <submittedName>
        <fullName evidence="1">Uncharacterized protein</fullName>
    </submittedName>
</protein>
<reference evidence="1 2" key="1">
    <citation type="submission" date="2020-08" db="EMBL/GenBank/DDBJ databases">
        <title>Genomic Encyclopedia of Type Strains, Phase III (KMG-III): the genomes of soil and plant-associated and newly described type strains.</title>
        <authorList>
            <person name="Whitman W."/>
        </authorList>
    </citation>
    <scope>NUCLEOTIDE SEQUENCE [LARGE SCALE GENOMIC DNA]</scope>
    <source>
        <strain evidence="1 2">CECT 3237</strain>
    </source>
</reference>
<sequence length="57" mass="6665">MTSNGRITACPQCGENTPPKTYTELVHTCRASWEVAEWSECGRCHRWLAFHIRKREE</sequence>
<organism evidence="1 2">
    <name type="scientific">Streptomyces violarus</name>
    <dbReference type="NCBI Taxonomy" id="67380"/>
    <lineage>
        <taxon>Bacteria</taxon>
        <taxon>Bacillati</taxon>
        <taxon>Actinomycetota</taxon>
        <taxon>Actinomycetes</taxon>
        <taxon>Kitasatosporales</taxon>
        <taxon>Streptomycetaceae</taxon>
        <taxon>Streptomyces</taxon>
    </lineage>
</organism>